<gene>
    <name evidence="2" type="ORF">CONPUDRAFT_85596</name>
</gene>
<organism evidence="2 3">
    <name type="scientific">Coniophora puteana (strain RWD-64-598)</name>
    <name type="common">Brown rot fungus</name>
    <dbReference type="NCBI Taxonomy" id="741705"/>
    <lineage>
        <taxon>Eukaryota</taxon>
        <taxon>Fungi</taxon>
        <taxon>Dikarya</taxon>
        <taxon>Basidiomycota</taxon>
        <taxon>Agaricomycotina</taxon>
        <taxon>Agaricomycetes</taxon>
        <taxon>Agaricomycetidae</taxon>
        <taxon>Boletales</taxon>
        <taxon>Coniophorineae</taxon>
        <taxon>Coniophoraceae</taxon>
        <taxon>Coniophora</taxon>
    </lineage>
</organism>
<evidence type="ECO:0008006" key="4">
    <source>
        <dbReference type="Google" id="ProtNLM"/>
    </source>
</evidence>
<dbReference type="RefSeq" id="XP_007774870.1">
    <property type="nucleotide sequence ID" value="XM_007776680.1"/>
</dbReference>
<dbReference type="OrthoDB" id="2536866at2759"/>
<sequence>MVVLDEKTVLPPPYSSMQQYRSNNPFNRLNPLSPSNTGSNAGLPPFPRPPGPLATLISLPQHLLLKILYMSFPMDAGPHRDVSTVERQRKTLWWMETQLRRVNRAFYVACMHILRSTFLPAYDTLIRPPYTSDPFPLTGSSSSSRPAGSTTTMPSYTPTPAHTSPYGERPSSSAARRRDMVIGGPLQQRETAVLDLFIALKIREDVFLDDTELHNERDESFRDLFELMQPRARLEDLVRIYGVREGVVSAGDESPSSSRRSLSAAKPSSSRPVLQQQQTPQLAQKASPSSSGGSSFASRFKVWSSKKEAPKPAAPPPRPAPPPPLPFDRLSVTLQPRKAGLVMSSPSAARSRQTLVEVERSRSEKLEIIAKRLVRALKEDREEDC</sequence>
<comment type="caution">
    <text evidence="2">The sequence shown here is derived from an EMBL/GenBank/DDBJ whole genome shotgun (WGS) entry which is preliminary data.</text>
</comment>
<name>A0A5M3M6V4_CONPW</name>
<reference evidence="3" key="1">
    <citation type="journal article" date="2012" name="Science">
        <title>The Paleozoic origin of enzymatic lignin decomposition reconstructed from 31 fungal genomes.</title>
        <authorList>
            <person name="Floudas D."/>
            <person name="Binder M."/>
            <person name="Riley R."/>
            <person name="Barry K."/>
            <person name="Blanchette R.A."/>
            <person name="Henrissat B."/>
            <person name="Martinez A.T."/>
            <person name="Otillar R."/>
            <person name="Spatafora J.W."/>
            <person name="Yadav J.S."/>
            <person name="Aerts A."/>
            <person name="Benoit I."/>
            <person name="Boyd A."/>
            <person name="Carlson A."/>
            <person name="Copeland A."/>
            <person name="Coutinho P.M."/>
            <person name="de Vries R.P."/>
            <person name="Ferreira P."/>
            <person name="Findley K."/>
            <person name="Foster B."/>
            <person name="Gaskell J."/>
            <person name="Glotzer D."/>
            <person name="Gorecki P."/>
            <person name="Heitman J."/>
            <person name="Hesse C."/>
            <person name="Hori C."/>
            <person name="Igarashi K."/>
            <person name="Jurgens J.A."/>
            <person name="Kallen N."/>
            <person name="Kersten P."/>
            <person name="Kohler A."/>
            <person name="Kuees U."/>
            <person name="Kumar T.K.A."/>
            <person name="Kuo A."/>
            <person name="LaButti K."/>
            <person name="Larrondo L.F."/>
            <person name="Lindquist E."/>
            <person name="Ling A."/>
            <person name="Lombard V."/>
            <person name="Lucas S."/>
            <person name="Lundell T."/>
            <person name="Martin R."/>
            <person name="McLaughlin D.J."/>
            <person name="Morgenstern I."/>
            <person name="Morin E."/>
            <person name="Murat C."/>
            <person name="Nagy L.G."/>
            <person name="Nolan M."/>
            <person name="Ohm R.A."/>
            <person name="Patyshakuliyeva A."/>
            <person name="Rokas A."/>
            <person name="Ruiz-Duenas F.J."/>
            <person name="Sabat G."/>
            <person name="Salamov A."/>
            <person name="Samejima M."/>
            <person name="Schmutz J."/>
            <person name="Slot J.C."/>
            <person name="St John F."/>
            <person name="Stenlid J."/>
            <person name="Sun H."/>
            <person name="Sun S."/>
            <person name="Syed K."/>
            <person name="Tsang A."/>
            <person name="Wiebenga A."/>
            <person name="Young D."/>
            <person name="Pisabarro A."/>
            <person name="Eastwood D.C."/>
            <person name="Martin F."/>
            <person name="Cullen D."/>
            <person name="Grigoriev I.V."/>
            <person name="Hibbett D.S."/>
        </authorList>
    </citation>
    <scope>NUCLEOTIDE SEQUENCE [LARGE SCALE GENOMIC DNA]</scope>
    <source>
        <strain evidence="3">RWD-64-598 SS2</strain>
    </source>
</reference>
<dbReference type="OMA" id="VNRSFYI"/>
<protein>
    <recommendedName>
        <fullName evidence="4">F-box domain-containing protein</fullName>
    </recommendedName>
</protein>
<keyword evidence="3" id="KW-1185">Reference proteome</keyword>
<proteinExistence type="predicted"/>
<evidence type="ECO:0000256" key="1">
    <source>
        <dbReference type="SAM" id="MobiDB-lite"/>
    </source>
</evidence>
<dbReference type="Proteomes" id="UP000053558">
    <property type="component" value="Unassembled WGS sequence"/>
</dbReference>
<dbReference type="EMBL" id="JH711590">
    <property type="protein sequence ID" value="EIW74793.1"/>
    <property type="molecule type" value="Genomic_DNA"/>
</dbReference>
<dbReference type="KEGG" id="cput:CONPUDRAFT_85596"/>
<feature type="compositionally biased region" description="Pro residues" evidence="1">
    <location>
        <begin position="312"/>
        <end position="326"/>
    </location>
</feature>
<dbReference type="GeneID" id="19210989"/>
<evidence type="ECO:0000313" key="2">
    <source>
        <dbReference type="EMBL" id="EIW74793.1"/>
    </source>
</evidence>
<evidence type="ECO:0000313" key="3">
    <source>
        <dbReference type="Proteomes" id="UP000053558"/>
    </source>
</evidence>
<dbReference type="AlphaFoldDB" id="A0A5M3M6V4"/>
<accession>A0A5M3M6V4</accession>
<feature type="compositionally biased region" description="Low complexity" evidence="1">
    <location>
        <begin position="138"/>
        <end position="160"/>
    </location>
</feature>
<feature type="region of interest" description="Disordered" evidence="1">
    <location>
        <begin position="133"/>
        <end position="177"/>
    </location>
</feature>
<feature type="region of interest" description="Disordered" evidence="1">
    <location>
        <begin position="248"/>
        <end position="329"/>
    </location>
</feature>
<feature type="compositionally biased region" description="Low complexity" evidence="1">
    <location>
        <begin position="249"/>
        <end position="298"/>
    </location>
</feature>